<evidence type="ECO:0000313" key="3">
    <source>
        <dbReference type="EMBL" id="CAG05810.1"/>
    </source>
</evidence>
<evidence type="ECO:0000313" key="5">
    <source>
        <dbReference type="Proteomes" id="UP000007303"/>
    </source>
</evidence>
<organism evidence="3">
    <name type="scientific">Tetraodon nigroviridis</name>
    <name type="common">Spotted green pufferfish</name>
    <name type="synonym">Chelonodon nigroviridis</name>
    <dbReference type="NCBI Taxonomy" id="99883"/>
    <lineage>
        <taxon>Eukaryota</taxon>
        <taxon>Metazoa</taxon>
        <taxon>Chordata</taxon>
        <taxon>Craniata</taxon>
        <taxon>Vertebrata</taxon>
        <taxon>Euteleostomi</taxon>
        <taxon>Actinopterygii</taxon>
        <taxon>Neopterygii</taxon>
        <taxon>Teleostei</taxon>
        <taxon>Neoteleostei</taxon>
        <taxon>Acanthomorphata</taxon>
        <taxon>Eupercaria</taxon>
        <taxon>Tetraodontiformes</taxon>
        <taxon>Tetradontoidea</taxon>
        <taxon>Tetraodontidae</taxon>
        <taxon>Tetraodon</taxon>
    </lineage>
</organism>
<proteinExistence type="predicted"/>
<dbReference type="InterPro" id="IPR016186">
    <property type="entry name" value="C-type_lectin-like/link_sf"/>
</dbReference>
<feature type="signal peptide" evidence="1">
    <location>
        <begin position="1"/>
        <end position="18"/>
    </location>
</feature>
<reference evidence="4" key="3">
    <citation type="submission" date="2025-05" db="UniProtKB">
        <authorList>
            <consortium name="Ensembl"/>
        </authorList>
    </citation>
    <scope>IDENTIFICATION</scope>
</reference>
<dbReference type="OrthoDB" id="441660at2759"/>
<name>Q4S0M2_TETNG</name>
<dbReference type="HOGENOM" id="CLU_1427593_0_0_1"/>
<reference evidence="3" key="2">
    <citation type="submission" date="2004-02" db="EMBL/GenBank/DDBJ databases">
        <authorList>
            <consortium name="Genoscope"/>
            <consortium name="Whitehead Institute Centre for Genome Research"/>
        </authorList>
    </citation>
    <scope>NUCLEOTIDE SEQUENCE</scope>
</reference>
<feature type="domain" description="C-type lectin" evidence="2">
    <location>
        <begin position="68"/>
        <end position="187"/>
    </location>
</feature>
<dbReference type="Ensembl" id="ENSTNIT00000017105.1">
    <property type="protein sequence ID" value="ENSTNIP00000016891.1"/>
    <property type="gene ID" value="ENSTNIG00000013886.1"/>
</dbReference>
<dbReference type="KEGG" id="tng:GSTEN00025961G001"/>
<dbReference type="OMA" id="NDHTCFT"/>
<feature type="chain" id="PRO_5014105039" evidence="1">
    <location>
        <begin position="19"/>
        <end position="190"/>
    </location>
</feature>
<evidence type="ECO:0000259" key="2">
    <source>
        <dbReference type="PROSITE" id="PS50041"/>
    </source>
</evidence>
<keyword evidence="1" id="KW-0732">Signal</keyword>
<dbReference type="EMBL" id="CAAE01014781">
    <property type="protein sequence ID" value="CAG05810.1"/>
    <property type="molecule type" value="Genomic_DNA"/>
</dbReference>
<dbReference type="AlphaFoldDB" id="Q4S0M2"/>
<gene>
    <name evidence="3" type="ORF">GSTENG00025961001</name>
</gene>
<reference evidence="3 5" key="1">
    <citation type="journal article" date="2004" name="Nature">
        <title>Genome duplication in the teleost fish Tetraodon nigroviridis reveals the early vertebrate proto-karyotype.</title>
        <authorList>
            <person name="Jaillon O."/>
            <person name="Aury J.-M."/>
            <person name="Brunet F."/>
            <person name="Petit J.-L."/>
            <person name="Stange-Thomann N."/>
            <person name="Mauceli E."/>
            <person name="Bouneau L."/>
            <person name="Fischer C."/>
            <person name="Ozouf-Costaz C."/>
            <person name="Bernot A."/>
            <person name="Nicaud S."/>
            <person name="Jaffe D."/>
            <person name="Fisher S."/>
            <person name="Lutfalla G."/>
            <person name="Dossat C."/>
            <person name="Segurens B."/>
            <person name="Dasilva C."/>
            <person name="Salanoubat M."/>
            <person name="Levy M."/>
            <person name="Boudet N."/>
            <person name="Castellano S."/>
            <person name="Anthouard V."/>
            <person name="Jubin C."/>
            <person name="Castelli V."/>
            <person name="Katinka M."/>
            <person name="Vacherie B."/>
            <person name="Biemont C."/>
            <person name="Skalli Z."/>
            <person name="Cattolico L."/>
            <person name="Poulain J."/>
            <person name="De Berardinis V."/>
            <person name="Cruaud C."/>
            <person name="Duprat S."/>
            <person name="Brottier P."/>
            <person name="Coutanceau J.-P."/>
            <person name="Gouzy J."/>
            <person name="Parra G."/>
            <person name="Lardier G."/>
            <person name="Chapple C."/>
            <person name="McKernan K.J."/>
            <person name="McEwan P."/>
            <person name="Bosak S."/>
            <person name="Kellis M."/>
            <person name="Volff J.-N."/>
            <person name="Guigo R."/>
            <person name="Zody M.C."/>
            <person name="Mesirov J."/>
            <person name="Lindblad-Toh K."/>
            <person name="Birren B."/>
            <person name="Nusbaum C."/>
            <person name="Kahn D."/>
            <person name="Robinson-Rechavi M."/>
            <person name="Laudet V."/>
            <person name="Schachter V."/>
            <person name="Quetier F."/>
            <person name="Saurin W."/>
            <person name="Scarpelli C."/>
            <person name="Wincker P."/>
            <person name="Lander E.S."/>
            <person name="Weissenbach J."/>
            <person name="Roest Crollius H."/>
        </authorList>
    </citation>
    <scope>NUCLEOTIDE SEQUENCE [LARGE SCALE GENOMIC DNA]</scope>
</reference>
<dbReference type="Gene3D" id="3.10.100.10">
    <property type="entry name" value="Mannose-Binding Protein A, subunit A"/>
    <property type="match status" value="1"/>
</dbReference>
<dbReference type="PANTHER" id="PTHR22803">
    <property type="entry name" value="MANNOSE, PHOSPHOLIPASE, LECTIN RECEPTOR RELATED"/>
    <property type="match status" value="1"/>
</dbReference>
<dbReference type="InterPro" id="IPR050111">
    <property type="entry name" value="C-type_lectin/snaclec_domain"/>
</dbReference>
<dbReference type="InterPro" id="IPR001304">
    <property type="entry name" value="C-type_lectin-like"/>
</dbReference>
<dbReference type="SMART" id="SM00034">
    <property type="entry name" value="CLECT"/>
    <property type="match status" value="1"/>
</dbReference>
<sequence>MKILTLLALSLTVALGMSQENEDAPGPMVEDGPPAQVPVEDVAPVLPVPEDPEESQARRGSHCLGFTHNNRCYRFFKGPRRGDDAEVFCRRLSPEGHLASITSQHLHQEVLHLVQRSNGALTRFWVGGSRYLKSSRFIWLDGSPWVYSAWQPGRPRPTSAVENCVEVLVNGRFNDKRCSEAQAFVCSHPE</sequence>
<evidence type="ECO:0000313" key="4">
    <source>
        <dbReference type="Ensembl" id="ENSTNIP00000016891.1"/>
    </source>
</evidence>
<evidence type="ECO:0000256" key="1">
    <source>
        <dbReference type="SAM" id="SignalP"/>
    </source>
</evidence>
<dbReference type="InterPro" id="IPR016187">
    <property type="entry name" value="CTDL_fold"/>
</dbReference>
<dbReference type="Pfam" id="PF00059">
    <property type="entry name" value="Lectin_C"/>
    <property type="match status" value="1"/>
</dbReference>
<dbReference type="PROSITE" id="PS50041">
    <property type="entry name" value="C_TYPE_LECTIN_2"/>
    <property type="match status" value="1"/>
</dbReference>
<dbReference type="GeneTree" id="ENSGT00940000166048"/>
<accession>Q4S0M2</accession>
<dbReference type="SUPFAM" id="SSF56436">
    <property type="entry name" value="C-type lectin-like"/>
    <property type="match status" value="1"/>
</dbReference>
<dbReference type="Proteomes" id="UP000007303">
    <property type="component" value="Unassembled WGS sequence"/>
</dbReference>
<keyword evidence="5" id="KW-1185">Reference proteome</keyword>
<protein>
    <submittedName>
        <fullName evidence="3">(spotted green pufferfish) hypothetical protein</fullName>
    </submittedName>
</protein>